<evidence type="ECO:0000313" key="7">
    <source>
        <dbReference type="EMBL" id="MFC4311133.1"/>
    </source>
</evidence>
<dbReference type="GO" id="GO:0051301">
    <property type="term" value="P:cell division"/>
    <property type="evidence" value="ECO:0007669"/>
    <property type="project" value="UniProtKB-KW"/>
</dbReference>
<gene>
    <name evidence="5 7" type="primary">zapD</name>
    <name evidence="7" type="ORF">ACFPN2_18695</name>
</gene>
<proteinExistence type="inferred from homology"/>
<dbReference type="NCBIfam" id="NF003656">
    <property type="entry name" value="PRK05287.1-4"/>
    <property type="match status" value="1"/>
</dbReference>
<keyword evidence="4 5" id="KW-0131">Cell cycle</keyword>
<dbReference type="Pfam" id="PF07072">
    <property type="entry name" value="ZapD"/>
    <property type="match status" value="1"/>
</dbReference>
<dbReference type="SUPFAM" id="SSF160950">
    <property type="entry name" value="YacF-like"/>
    <property type="match status" value="1"/>
</dbReference>
<dbReference type="EMBL" id="JBHSDU010000003">
    <property type="protein sequence ID" value="MFC4311133.1"/>
    <property type="molecule type" value="Genomic_DNA"/>
</dbReference>
<evidence type="ECO:0000256" key="4">
    <source>
        <dbReference type="ARBA" id="ARBA00023306"/>
    </source>
</evidence>
<evidence type="ECO:0000313" key="8">
    <source>
        <dbReference type="Proteomes" id="UP001595904"/>
    </source>
</evidence>
<comment type="subcellular location">
    <subcellularLocation>
        <location evidence="5">Cytoplasm</location>
    </subcellularLocation>
    <text evidence="5">Localizes to mid-cell in an FtsZ-dependent manner.</text>
</comment>
<protein>
    <recommendedName>
        <fullName evidence="5">Cell division protein ZapD</fullName>
    </recommendedName>
    <alternativeName>
        <fullName evidence="5">Z ring-associated protein D</fullName>
    </alternativeName>
</protein>
<comment type="function">
    <text evidence="5">Cell division factor that enhances FtsZ-ring assembly. Directly interacts with FtsZ and promotes bundling of FtsZ protofilaments, with a reduction in FtsZ GTPase activity.</text>
</comment>
<organism evidence="7 8">
    <name type="scientific">Steroidobacter flavus</name>
    <dbReference type="NCBI Taxonomy" id="1842136"/>
    <lineage>
        <taxon>Bacteria</taxon>
        <taxon>Pseudomonadati</taxon>
        <taxon>Pseudomonadota</taxon>
        <taxon>Gammaproteobacteria</taxon>
        <taxon>Steroidobacterales</taxon>
        <taxon>Steroidobacteraceae</taxon>
        <taxon>Steroidobacter</taxon>
    </lineage>
</organism>
<evidence type="ECO:0000256" key="3">
    <source>
        <dbReference type="ARBA" id="ARBA00023210"/>
    </source>
</evidence>
<keyword evidence="3 5" id="KW-0717">Septation</keyword>
<evidence type="ECO:0000256" key="2">
    <source>
        <dbReference type="ARBA" id="ARBA00022618"/>
    </source>
</evidence>
<keyword evidence="1 5" id="KW-0963">Cytoplasm</keyword>
<accession>A0ABV8SVZ1</accession>
<feature type="region of interest" description="Disordered" evidence="6">
    <location>
        <begin position="1"/>
        <end position="41"/>
    </location>
</feature>
<keyword evidence="2 5" id="KW-0132">Cell division</keyword>
<evidence type="ECO:0000256" key="1">
    <source>
        <dbReference type="ARBA" id="ARBA00022490"/>
    </source>
</evidence>
<comment type="similarity">
    <text evidence="5">Belongs to the ZapD family.</text>
</comment>
<dbReference type="InterPro" id="IPR009777">
    <property type="entry name" value="ZapD"/>
</dbReference>
<dbReference type="PANTHER" id="PTHR39455:SF1">
    <property type="entry name" value="CELL DIVISION PROTEIN ZAPD"/>
    <property type="match status" value="1"/>
</dbReference>
<name>A0ABV8SVZ1_9GAMM</name>
<sequence>MEAEYVNASNNDVCSPSPGDDDLMRDRRQPERAGAVRSKKGFSTAGQCFTIHRMTSSDSPRAAPPGPVYEQPLNERMRTFLRLDFLYQQALFHEEREDQWSTRAAMSALLEILAITARGDIRSEVLKDLERQMAVMHDYASRAGVDNSRLKAVLNNLTRLRTELNSVGALFMQRLRDSEFLNSIKHRSTIPGGTCEFDLPDYRHWLDQPFAVRSKQFGDWMATIRPLCDAVTELLWLTREAARPRNEIATGGTFQIAFDRENPCQLLRLTLPANTQLFPEISGSHHRCSIRFLSWNDVNSRPVQTTEDVQFQLSVCT</sequence>
<dbReference type="InterPro" id="IPR036268">
    <property type="entry name" value="ZapD_sf"/>
</dbReference>
<feature type="compositionally biased region" description="Basic and acidic residues" evidence="6">
    <location>
        <begin position="22"/>
        <end position="31"/>
    </location>
</feature>
<dbReference type="InterPro" id="IPR027462">
    <property type="entry name" value="ZapD_C"/>
</dbReference>
<evidence type="ECO:0000256" key="6">
    <source>
        <dbReference type="SAM" id="MobiDB-lite"/>
    </source>
</evidence>
<dbReference type="Gene3D" id="1.10.3900.10">
    <property type="entry name" value="YacF-like"/>
    <property type="match status" value="1"/>
</dbReference>
<dbReference type="HAMAP" id="MF_01092">
    <property type="entry name" value="ZapD"/>
    <property type="match status" value="1"/>
</dbReference>
<dbReference type="PANTHER" id="PTHR39455">
    <property type="entry name" value="CELL DIVISION PROTEIN ZAPD"/>
    <property type="match status" value="1"/>
</dbReference>
<dbReference type="Proteomes" id="UP001595904">
    <property type="component" value="Unassembled WGS sequence"/>
</dbReference>
<dbReference type="RefSeq" id="WP_380599201.1">
    <property type="nucleotide sequence ID" value="NZ_JBHSDU010000003.1"/>
</dbReference>
<dbReference type="Gene3D" id="2.60.440.10">
    <property type="entry name" value="YacF-like domains"/>
    <property type="match status" value="1"/>
</dbReference>
<comment type="subunit">
    <text evidence="5">Interacts with FtsZ.</text>
</comment>
<keyword evidence="8" id="KW-1185">Reference proteome</keyword>
<evidence type="ECO:0000256" key="5">
    <source>
        <dbReference type="HAMAP-Rule" id="MF_01092"/>
    </source>
</evidence>
<comment type="caution">
    <text evidence="7">The sequence shown here is derived from an EMBL/GenBank/DDBJ whole genome shotgun (WGS) entry which is preliminary data.</text>
</comment>
<reference evidence="8" key="1">
    <citation type="journal article" date="2019" name="Int. J. Syst. Evol. Microbiol.">
        <title>The Global Catalogue of Microorganisms (GCM) 10K type strain sequencing project: providing services to taxonomists for standard genome sequencing and annotation.</title>
        <authorList>
            <consortium name="The Broad Institute Genomics Platform"/>
            <consortium name="The Broad Institute Genome Sequencing Center for Infectious Disease"/>
            <person name="Wu L."/>
            <person name="Ma J."/>
        </authorList>
    </citation>
    <scope>NUCLEOTIDE SEQUENCE [LARGE SCALE GENOMIC DNA]</scope>
    <source>
        <strain evidence="8">CGMCC 1.10759</strain>
    </source>
</reference>